<keyword evidence="3" id="KW-1185">Reference proteome</keyword>
<protein>
    <submittedName>
        <fullName evidence="2">Uncharacterized protein</fullName>
    </submittedName>
</protein>
<sequence length="134" mass="14815">MEIDIDLTYKPVSAPYNASIMSSPSSKRKRKLSACNTNSPRTIRRLSQQEAAQASAPLVNPNPPQFTQYLSHAAPDIIMATETLHMYDATMADSAALIKSDKKSSQRKVKFSMGPRADCPKCRLGVKGHYSHFD</sequence>
<comment type="caution">
    <text evidence="2">The sequence shown here is derived from an EMBL/GenBank/DDBJ whole genome shotgun (WGS) entry which is preliminary data.</text>
</comment>
<feature type="region of interest" description="Disordered" evidence="1">
    <location>
        <begin position="18"/>
        <end position="37"/>
    </location>
</feature>
<evidence type="ECO:0000256" key="1">
    <source>
        <dbReference type="SAM" id="MobiDB-lite"/>
    </source>
</evidence>
<gene>
    <name evidence="2" type="ORF">E3P99_03770</name>
</gene>
<reference evidence="2 3" key="1">
    <citation type="submission" date="2019-03" db="EMBL/GenBank/DDBJ databases">
        <title>Sequencing 23 genomes of Wallemia ichthyophaga.</title>
        <authorList>
            <person name="Gostincar C."/>
        </authorList>
    </citation>
    <scope>NUCLEOTIDE SEQUENCE [LARGE SCALE GENOMIC DNA]</scope>
    <source>
        <strain evidence="2 3">EXF-5753</strain>
    </source>
</reference>
<dbReference type="Proteomes" id="UP000310189">
    <property type="component" value="Unassembled WGS sequence"/>
</dbReference>
<evidence type="ECO:0000313" key="3">
    <source>
        <dbReference type="Proteomes" id="UP000310189"/>
    </source>
</evidence>
<dbReference type="EMBL" id="SPNW01000088">
    <property type="protein sequence ID" value="TIA86122.1"/>
    <property type="molecule type" value="Genomic_DNA"/>
</dbReference>
<dbReference type="AlphaFoldDB" id="A0A4T0FD87"/>
<proteinExistence type="predicted"/>
<name>A0A4T0FD87_9BASI</name>
<evidence type="ECO:0000313" key="2">
    <source>
        <dbReference type="EMBL" id="TIA86122.1"/>
    </source>
</evidence>
<dbReference type="OrthoDB" id="3200438at2759"/>
<organism evidence="2 3">
    <name type="scientific">Wallemia hederae</name>
    <dbReference type="NCBI Taxonomy" id="1540922"/>
    <lineage>
        <taxon>Eukaryota</taxon>
        <taxon>Fungi</taxon>
        <taxon>Dikarya</taxon>
        <taxon>Basidiomycota</taxon>
        <taxon>Wallemiomycotina</taxon>
        <taxon>Wallemiomycetes</taxon>
        <taxon>Wallemiales</taxon>
        <taxon>Wallemiaceae</taxon>
        <taxon>Wallemia</taxon>
    </lineage>
</organism>
<accession>A0A4T0FD87</accession>